<dbReference type="GO" id="GO:0016491">
    <property type="term" value="F:oxidoreductase activity"/>
    <property type="evidence" value="ECO:0007669"/>
    <property type="project" value="UniProtKB-KW"/>
</dbReference>
<feature type="transmembrane region" description="Helical" evidence="21">
    <location>
        <begin position="35"/>
        <end position="55"/>
    </location>
</feature>
<evidence type="ECO:0000256" key="12">
    <source>
        <dbReference type="ARBA" id="ARBA00022737"/>
    </source>
</evidence>
<dbReference type="Gene3D" id="1.10.760.10">
    <property type="entry name" value="Cytochrome c-like domain"/>
    <property type="match status" value="2"/>
</dbReference>
<evidence type="ECO:0000256" key="11">
    <source>
        <dbReference type="ARBA" id="ARBA00022723"/>
    </source>
</evidence>
<protein>
    <recommendedName>
        <fullName evidence="20">Cytochrome c oxidase subunit III</fullName>
    </recommendedName>
</protein>
<keyword evidence="12" id="KW-0677">Repeat</keyword>
<dbReference type="InterPro" id="IPR009056">
    <property type="entry name" value="Cyt_c-like_dom"/>
</dbReference>
<keyword evidence="14" id="KW-0249">Electron transport</keyword>
<evidence type="ECO:0000256" key="1">
    <source>
        <dbReference type="ARBA" id="ARBA00001926"/>
    </source>
</evidence>
<keyword evidence="10 21" id="KW-0812">Transmembrane</keyword>
<evidence type="ECO:0000256" key="6">
    <source>
        <dbReference type="ARBA" id="ARBA00022475"/>
    </source>
</evidence>
<comment type="similarity">
    <text evidence="4">Belongs to the CcoP / FixP family.</text>
</comment>
<evidence type="ECO:0000259" key="22">
    <source>
        <dbReference type="PROSITE" id="PS51007"/>
    </source>
</evidence>
<evidence type="ECO:0000256" key="15">
    <source>
        <dbReference type="ARBA" id="ARBA00022989"/>
    </source>
</evidence>
<dbReference type="GO" id="GO:0005886">
    <property type="term" value="C:plasma membrane"/>
    <property type="evidence" value="ECO:0007669"/>
    <property type="project" value="UniProtKB-SubCell"/>
</dbReference>
<evidence type="ECO:0000256" key="14">
    <source>
        <dbReference type="ARBA" id="ARBA00022982"/>
    </source>
</evidence>
<evidence type="ECO:0000256" key="5">
    <source>
        <dbReference type="ARBA" id="ARBA00022448"/>
    </source>
</evidence>
<sequence length="313" mass="33718">MNKLYLWGIIITAAMLGATYATVGYQKGGLNGDIVNMLAIAGAVALVIITIFVVIKYVRQMQTDTATGELADESWDNIGEYKNPVPFGWAIMFLGTIVWGMWYFTIGYPVNAFSQIGQYNEEVQEKDAEFAKKYANIKGEQLVNMGESVYLVECVNCHGLNADGNGEIDAADLNQRISEKSIKYVINHGSNNKLLGSEMAMPDRNGLFNAATGALITDKEIDAVAKYVAGGLKDKNSAGAKVFANVCAACHGPDGKGQAYVAPDIAGWNTKLIDNVLTYGKVGAIGKMPAMDRLNPKQKEAVAAYVMSLSKGE</sequence>
<evidence type="ECO:0000256" key="7">
    <source>
        <dbReference type="ARBA" id="ARBA00022519"/>
    </source>
</evidence>
<comment type="subcellular location">
    <subcellularLocation>
        <location evidence="2">Cell inner membrane</location>
    </subcellularLocation>
</comment>
<evidence type="ECO:0000256" key="19">
    <source>
        <dbReference type="ARBA" id="ARBA00023136"/>
    </source>
</evidence>
<dbReference type="PIRSF" id="PIRSF000006">
    <property type="entry name" value="Cbb3-Cox_fixP"/>
    <property type="match status" value="1"/>
</dbReference>
<dbReference type="GO" id="GO:0009055">
    <property type="term" value="F:electron transfer activity"/>
    <property type="evidence" value="ECO:0007669"/>
    <property type="project" value="InterPro"/>
</dbReference>
<evidence type="ECO:0000256" key="17">
    <source>
        <dbReference type="ARBA" id="ARBA00023004"/>
    </source>
</evidence>
<name>A0A1W1CDH2_9ZZZZ</name>
<evidence type="ECO:0000256" key="10">
    <source>
        <dbReference type="ARBA" id="ARBA00022692"/>
    </source>
</evidence>
<dbReference type="Gene3D" id="6.10.280.130">
    <property type="match status" value="1"/>
</dbReference>
<keyword evidence="7" id="KW-0997">Cell inner membrane</keyword>
<dbReference type="UniPathway" id="UPA00705"/>
<evidence type="ECO:0000313" key="23">
    <source>
        <dbReference type="EMBL" id="SFV63868.1"/>
    </source>
</evidence>
<dbReference type="SUPFAM" id="SSF46626">
    <property type="entry name" value="Cytochrome c"/>
    <property type="match status" value="2"/>
</dbReference>
<dbReference type="PANTHER" id="PTHR33751:SF1">
    <property type="entry name" value="CBB3-TYPE CYTOCHROME C OXIDASE SUBUNIT FIXP"/>
    <property type="match status" value="1"/>
</dbReference>
<evidence type="ECO:0000256" key="2">
    <source>
        <dbReference type="ARBA" id="ARBA00004533"/>
    </source>
</evidence>
<keyword evidence="9" id="KW-0679">Respiratory chain</keyword>
<evidence type="ECO:0000256" key="8">
    <source>
        <dbReference type="ARBA" id="ARBA00022617"/>
    </source>
</evidence>
<dbReference type="InterPro" id="IPR004678">
    <property type="entry name" value="Cyt_c_oxidase_cbb3_su3"/>
</dbReference>
<reference evidence="23" key="1">
    <citation type="submission" date="2016-10" db="EMBL/GenBank/DDBJ databases">
        <authorList>
            <person name="de Groot N.N."/>
        </authorList>
    </citation>
    <scope>NUCLEOTIDE SEQUENCE</scope>
</reference>
<accession>A0A1W1CDH2</accession>
<feature type="transmembrane region" description="Helical" evidence="21">
    <location>
        <begin position="6"/>
        <end position="23"/>
    </location>
</feature>
<dbReference type="InterPro" id="IPR038414">
    <property type="entry name" value="CcoP_N_sf"/>
</dbReference>
<dbReference type="GO" id="GO:1902600">
    <property type="term" value="P:proton transmembrane transport"/>
    <property type="evidence" value="ECO:0007669"/>
    <property type="project" value="UniProtKB-KW"/>
</dbReference>
<evidence type="ECO:0000256" key="20">
    <source>
        <dbReference type="ARBA" id="ARBA00029635"/>
    </source>
</evidence>
<dbReference type="Pfam" id="PF14715">
    <property type="entry name" value="FixP_N"/>
    <property type="match status" value="1"/>
</dbReference>
<keyword evidence="18" id="KW-0406">Ion transport</keyword>
<keyword evidence="16 23" id="KW-0560">Oxidoreductase</keyword>
<feature type="domain" description="Cytochrome c" evidence="22">
    <location>
        <begin position="141"/>
        <end position="232"/>
    </location>
</feature>
<evidence type="ECO:0000256" key="18">
    <source>
        <dbReference type="ARBA" id="ARBA00023065"/>
    </source>
</evidence>
<gene>
    <name evidence="23" type="ORF">MNB_SM-6-486</name>
</gene>
<dbReference type="GO" id="GO:0046872">
    <property type="term" value="F:metal ion binding"/>
    <property type="evidence" value="ECO:0007669"/>
    <property type="project" value="UniProtKB-KW"/>
</dbReference>
<feature type="domain" description="Cytochrome c" evidence="22">
    <location>
        <begin position="234"/>
        <end position="310"/>
    </location>
</feature>
<dbReference type="InterPro" id="IPR036909">
    <property type="entry name" value="Cyt_c-like_dom_sf"/>
</dbReference>
<dbReference type="Pfam" id="PF13442">
    <property type="entry name" value="Cytochrome_CBB3"/>
    <property type="match status" value="2"/>
</dbReference>
<feature type="transmembrane region" description="Helical" evidence="21">
    <location>
        <begin position="87"/>
        <end position="106"/>
    </location>
</feature>
<evidence type="ECO:0000256" key="21">
    <source>
        <dbReference type="SAM" id="Phobius"/>
    </source>
</evidence>
<dbReference type="PANTHER" id="PTHR33751">
    <property type="entry name" value="CBB3-TYPE CYTOCHROME C OXIDASE SUBUNIT FIXP"/>
    <property type="match status" value="1"/>
</dbReference>
<evidence type="ECO:0000256" key="13">
    <source>
        <dbReference type="ARBA" id="ARBA00022781"/>
    </source>
</evidence>
<keyword evidence="19 21" id="KW-0472">Membrane</keyword>
<keyword evidence="5" id="KW-0813">Transport</keyword>
<keyword evidence="6" id="KW-1003">Cell membrane</keyword>
<keyword evidence="8" id="KW-0349">Heme</keyword>
<dbReference type="EMBL" id="FPHK01000073">
    <property type="protein sequence ID" value="SFV63868.1"/>
    <property type="molecule type" value="Genomic_DNA"/>
</dbReference>
<comment type="pathway">
    <text evidence="3">Energy metabolism; oxidative phosphorylation.</text>
</comment>
<evidence type="ECO:0000256" key="4">
    <source>
        <dbReference type="ARBA" id="ARBA00006113"/>
    </source>
</evidence>
<keyword evidence="17" id="KW-0408">Iron</keyword>
<proteinExistence type="inferred from homology"/>
<dbReference type="InterPro" id="IPR050597">
    <property type="entry name" value="Cytochrome_c_Oxidase_Subunit"/>
</dbReference>
<dbReference type="GO" id="GO:0020037">
    <property type="term" value="F:heme binding"/>
    <property type="evidence" value="ECO:0007669"/>
    <property type="project" value="InterPro"/>
</dbReference>
<evidence type="ECO:0000256" key="16">
    <source>
        <dbReference type="ARBA" id="ARBA00023002"/>
    </source>
</evidence>
<keyword evidence="13" id="KW-0375">Hydrogen ion transport</keyword>
<evidence type="ECO:0000256" key="9">
    <source>
        <dbReference type="ARBA" id="ARBA00022660"/>
    </source>
</evidence>
<dbReference type="AlphaFoldDB" id="A0A1W1CDH2"/>
<dbReference type="InterPro" id="IPR032858">
    <property type="entry name" value="CcoP_N"/>
</dbReference>
<dbReference type="PROSITE" id="PS51007">
    <property type="entry name" value="CYTC"/>
    <property type="match status" value="2"/>
</dbReference>
<organism evidence="23">
    <name type="scientific">hydrothermal vent metagenome</name>
    <dbReference type="NCBI Taxonomy" id="652676"/>
    <lineage>
        <taxon>unclassified sequences</taxon>
        <taxon>metagenomes</taxon>
        <taxon>ecological metagenomes</taxon>
    </lineage>
</organism>
<keyword evidence="11" id="KW-0479">Metal-binding</keyword>
<evidence type="ECO:0000256" key="3">
    <source>
        <dbReference type="ARBA" id="ARBA00004673"/>
    </source>
</evidence>
<comment type="cofactor">
    <cofactor evidence="1">
        <name>heme c</name>
        <dbReference type="ChEBI" id="CHEBI:61717"/>
    </cofactor>
</comment>
<keyword evidence="15 21" id="KW-1133">Transmembrane helix</keyword>
<dbReference type="GO" id="GO:0006119">
    <property type="term" value="P:oxidative phosphorylation"/>
    <property type="evidence" value="ECO:0007669"/>
    <property type="project" value="UniProtKB-UniPathway"/>
</dbReference>